<keyword evidence="13" id="KW-1185">Reference proteome</keyword>
<keyword evidence="10 11" id="KW-0119">Carbohydrate metabolism</keyword>
<dbReference type="Pfam" id="PF00834">
    <property type="entry name" value="Ribul_P_3_epim"/>
    <property type="match status" value="1"/>
</dbReference>
<reference evidence="12 13" key="1">
    <citation type="submission" date="2021-03" db="EMBL/GenBank/DDBJ databases">
        <title>Genomic Encyclopedia of Type Strains, Phase IV (KMG-IV): sequencing the most valuable type-strain genomes for metagenomic binning, comparative biology and taxonomic classification.</title>
        <authorList>
            <person name="Goeker M."/>
        </authorList>
    </citation>
    <scope>NUCLEOTIDE SEQUENCE [LARGE SCALE GENOMIC DNA]</scope>
    <source>
        <strain evidence="12 13">DSM 27563</strain>
    </source>
</reference>
<organism evidence="12 13">
    <name type="scientific">Peptoniphilus stercorisuis</name>
    <dbReference type="NCBI Taxonomy" id="1436965"/>
    <lineage>
        <taxon>Bacteria</taxon>
        <taxon>Bacillati</taxon>
        <taxon>Bacillota</taxon>
        <taxon>Tissierellia</taxon>
        <taxon>Tissierellales</taxon>
        <taxon>Peptoniphilaceae</taxon>
        <taxon>Peptoniphilus</taxon>
    </lineage>
</organism>
<evidence type="ECO:0000256" key="3">
    <source>
        <dbReference type="ARBA" id="ARBA00001941"/>
    </source>
</evidence>
<evidence type="ECO:0000256" key="10">
    <source>
        <dbReference type="HAMAP-Rule" id="MF_02227"/>
    </source>
</evidence>
<feature type="binding site" evidence="10">
    <location>
        <begin position="194"/>
        <end position="195"/>
    </location>
    <ligand>
        <name>substrate</name>
    </ligand>
</feature>
<dbReference type="Gene3D" id="3.20.20.70">
    <property type="entry name" value="Aldolase class I"/>
    <property type="match status" value="1"/>
</dbReference>
<dbReference type="NCBIfam" id="NF004076">
    <property type="entry name" value="PRK05581.1-4"/>
    <property type="match status" value="1"/>
</dbReference>
<dbReference type="HAMAP" id="MF_02227">
    <property type="entry name" value="RPE"/>
    <property type="match status" value="1"/>
</dbReference>
<dbReference type="PANTHER" id="PTHR11749">
    <property type="entry name" value="RIBULOSE-5-PHOSPHATE-3-EPIMERASE"/>
    <property type="match status" value="1"/>
</dbReference>
<comment type="function">
    <text evidence="10">Catalyzes the reversible epimerization of D-ribulose 5-phosphate to D-xylulose 5-phosphate.</text>
</comment>
<dbReference type="PIRSF" id="PIRSF001461">
    <property type="entry name" value="RPE"/>
    <property type="match status" value="1"/>
</dbReference>
<evidence type="ECO:0000256" key="7">
    <source>
        <dbReference type="ARBA" id="ARBA00013188"/>
    </source>
</evidence>
<dbReference type="EC" id="5.1.3.1" evidence="7 10"/>
<feature type="binding site" evidence="10">
    <location>
        <position position="63"/>
    </location>
    <ligand>
        <name>substrate</name>
    </ligand>
</feature>
<evidence type="ECO:0000256" key="9">
    <source>
        <dbReference type="ARBA" id="ARBA00023235"/>
    </source>
</evidence>
<feature type="binding site" evidence="10">
    <location>
        <begin position="172"/>
        <end position="174"/>
    </location>
    <ligand>
        <name>substrate</name>
    </ligand>
</feature>
<dbReference type="CDD" id="cd00429">
    <property type="entry name" value="RPE"/>
    <property type="match status" value="1"/>
</dbReference>
<feature type="binding site" evidence="10">
    <location>
        <begin position="139"/>
        <end position="142"/>
    </location>
    <ligand>
        <name>substrate</name>
    </ligand>
</feature>
<keyword evidence="8 10" id="KW-0479">Metal-binding</keyword>
<evidence type="ECO:0000256" key="6">
    <source>
        <dbReference type="ARBA" id="ARBA00009541"/>
    </source>
</evidence>
<name>A0ABS4KDM1_9FIRM</name>
<dbReference type="NCBIfam" id="TIGR01163">
    <property type="entry name" value="rpe"/>
    <property type="match status" value="1"/>
</dbReference>
<accession>A0ABS4KDM1</accession>
<feature type="binding site" evidence="10">
    <location>
        <position position="172"/>
    </location>
    <ligand>
        <name>a divalent metal cation</name>
        <dbReference type="ChEBI" id="CHEBI:60240"/>
    </ligand>
</feature>
<dbReference type="InterPro" id="IPR000056">
    <property type="entry name" value="Ribul_P_3_epim-like"/>
</dbReference>
<dbReference type="PROSITE" id="PS01085">
    <property type="entry name" value="RIBUL_P_3_EPIMER_1"/>
    <property type="match status" value="1"/>
</dbReference>
<feature type="binding site" evidence="10">
    <location>
        <position position="30"/>
    </location>
    <ligand>
        <name>a divalent metal cation</name>
        <dbReference type="ChEBI" id="CHEBI:60240"/>
    </ligand>
</feature>
<dbReference type="GO" id="GO:0004750">
    <property type="term" value="F:D-ribulose-phosphate 3-epimerase activity"/>
    <property type="evidence" value="ECO:0007669"/>
    <property type="project" value="UniProtKB-EC"/>
</dbReference>
<feature type="binding site" evidence="10">
    <location>
        <position position="5"/>
    </location>
    <ligand>
        <name>substrate</name>
    </ligand>
</feature>
<dbReference type="InterPro" id="IPR011060">
    <property type="entry name" value="RibuloseP-bd_barrel"/>
</dbReference>
<proteinExistence type="inferred from homology"/>
<dbReference type="InterPro" id="IPR013785">
    <property type="entry name" value="Aldolase_TIM"/>
</dbReference>
<evidence type="ECO:0000313" key="13">
    <source>
        <dbReference type="Proteomes" id="UP001519306"/>
    </source>
</evidence>
<comment type="cofactor">
    <cofactor evidence="2">
        <name>Mn(2+)</name>
        <dbReference type="ChEBI" id="CHEBI:29035"/>
    </cofactor>
</comment>
<comment type="cofactor">
    <cofactor evidence="4">
        <name>Zn(2+)</name>
        <dbReference type="ChEBI" id="CHEBI:29105"/>
    </cofactor>
</comment>
<feature type="active site" description="Proton donor" evidence="10">
    <location>
        <position position="172"/>
    </location>
</feature>
<comment type="caution">
    <text evidence="12">The sequence shown here is derived from an EMBL/GenBank/DDBJ whole genome shotgun (WGS) entry which is preliminary data.</text>
</comment>
<dbReference type="InterPro" id="IPR026019">
    <property type="entry name" value="Ribul_P_3_epim"/>
</dbReference>
<dbReference type="SUPFAM" id="SSF51366">
    <property type="entry name" value="Ribulose-phoshate binding barrel"/>
    <property type="match status" value="1"/>
</dbReference>
<sequence>MISPSILSADFTNIKKDFDAMNSAKSHFVHVDIMDGNYVPNISFGPSIVSQLKKLTDIPFDVHLMIENPENYIEDFVKAGADIITIHPDSTKHLNRTINLIKSYGVDVGLAINPAESLDVLDYTIEDLNLILIMSVNPGFGGQSFIKSSLRKIEETKKIINEKNPRCKIEVDGGIKLSNAKEVLDAGADILVAGSAIFGQDSPEDEINKFKELMNI</sequence>
<gene>
    <name evidence="10" type="primary">rpe</name>
    <name evidence="12" type="ORF">J2Z71_001404</name>
</gene>
<feature type="active site" description="Proton acceptor" evidence="10">
    <location>
        <position position="32"/>
    </location>
</feature>
<dbReference type="RefSeq" id="WP_210061469.1">
    <property type="nucleotide sequence ID" value="NZ_JAGGLJ010000013.1"/>
</dbReference>
<protein>
    <recommendedName>
        <fullName evidence="7 10">Ribulose-phosphate 3-epimerase</fullName>
        <ecNumber evidence="7 10">5.1.3.1</ecNumber>
    </recommendedName>
</protein>
<keyword evidence="9 10" id="KW-0413">Isomerase</keyword>
<evidence type="ECO:0000256" key="11">
    <source>
        <dbReference type="PIRNR" id="PIRNR001461"/>
    </source>
</evidence>
<comment type="similarity">
    <text evidence="6 10 11">Belongs to the ribulose-phosphate 3-epimerase family.</text>
</comment>
<dbReference type="Proteomes" id="UP001519306">
    <property type="component" value="Unassembled WGS sequence"/>
</dbReference>
<comment type="cofactor">
    <cofactor evidence="10">
        <name>a divalent metal cation</name>
        <dbReference type="ChEBI" id="CHEBI:60240"/>
    </cofactor>
    <text evidence="10">Binds 1 divalent metal cation per subunit.</text>
</comment>
<evidence type="ECO:0000313" key="12">
    <source>
        <dbReference type="EMBL" id="MBP2025855.1"/>
    </source>
</evidence>
<evidence type="ECO:0000256" key="8">
    <source>
        <dbReference type="ARBA" id="ARBA00022723"/>
    </source>
</evidence>
<dbReference type="EMBL" id="JAGGLJ010000013">
    <property type="protein sequence ID" value="MBP2025855.1"/>
    <property type="molecule type" value="Genomic_DNA"/>
</dbReference>
<feature type="binding site" evidence="10">
    <location>
        <position position="32"/>
    </location>
    <ligand>
        <name>a divalent metal cation</name>
        <dbReference type="ChEBI" id="CHEBI:60240"/>
    </ligand>
</feature>
<comment type="cofactor">
    <cofactor evidence="3">
        <name>Co(2+)</name>
        <dbReference type="ChEBI" id="CHEBI:48828"/>
    </cofactor>
</comment>
<evidence type="ECO:0000256" key="2">
    <source>
        <dbReference type="ARBA" id="ARBA00001936"/>
    </source>
</evidence>
<comment type="pathway">
    <text evidence="10">Carbohydrate degradation.</text>
</comment>
<evidence type="ECO:0000256" key="1">
    <source>
        <dbReference type="ARBA" id="ARBA00001782"/>
    </source>
</evidence>
<comment type="cofactor">
    <cofactor evidence="5">
        <name>Fe(2+)</name>
        <dbReference type="ChEBI" id="CHEBI:29033"/>
    </cofactor>
</comment>
<evidence type="ECO:0000256" key="4">
    <source>
        <dbReference type="ARBA" id="ARBA00001947"/>
    </source>
</evidence>
<evidence type="ECO:0000256" key="5">
    <source>
        <dbReference type="ARBA" id="ARBA00001954"/>
    </source>
</evidence>
<feature type="binding site" evidence="10">
    <location>
        <position position="63"/>
    </location>
    <ligand>
        <name>a divalent metal cation</name>
        <dbReference type="ChEBI" id="CHEBI:60240"/>
    </ligand>
</feature>
<comment type="catalytic activity">
    <reaction evidence="1 10 11">
        <text>D-ribulose 5-phosphate = D-xylulose 5-phosphate</text>
        <dbReference type="Rhea" id="RHEA:13677"/>
        <dbReference type="ChEBI" id="CHEBI:57737"/>
        <dbReference type="ChEBI" id="CHEBI:58121"/>
        <dbReference type="EC" id="5.1.3.1"/>
    </reaction>
</comment>
<dbReference type="PROSITE" id="PS01086">
    <property type="entry name" value="RIBUL_P_3_EPIMER_2"/>
    <property type="match status" value="1"/>
</dbReference>